<reference evidence="2" key="1">
    <citation type="submission" date="2024-07" db="EMBL/GenBank/DDBJ databases">
        <authorList>
            <person name="Yu S.T."/>
        </authorList>
    </citation>
    <scope>NUCLEOTIDE SEQUENCE</scope>
    <source>
        <strain evidence="2">Y1</strain>
    </source>
</reference>
<organism evidence="2">
    <name type="scientific">Streptomyces sp. Y1</name>
    <dbReference type="NCBI Taxonomy" id="3238634"/>
    <lineage>
        <taxon>Bacteria</taxon>
        <taxon>Bacillati</taxon>
        <taxon>Actinomycetota</taxon>
        <taxon>Actinomycetes</taxon>
        <taxon>Kitasatosporales</taxon>
        <taxon>Streptomycetaceae</taxon>
        <taxon>Streptomyces</taxon>
    </lineage>
</organism>
<name>A0AB39TGB0_9ACTN</name>
<dbReference type="EMBL" id="CP163445">
    <property type="protein sequence ID" value="XDQ77074.1"/>
    <property type="molecule type" value="Genomic_DNA"/>
</dbReference>
<evidence type="ECO:0000313" key="2">
    <source>
        <dbReference type="EMBL" id="XDQ77074.1"/>
    </source>
</evidence>
<evidence type="ECO:0000256" key="1">
    <source>
        <dbReference type="SAM" id="MobiDB-lite"/>
    </source>
</evidence>
<proteinExistence type="predicted"/>
<gene>
    <name evidence="2" type="ORF">AB2U05_00555</name>
</gene>
<feature type="region of interest" description="Disordered" evidence="1">
    <location>
        <begin position="1"/>
        <end position="50"/>
    </location>
</feature>
<dbReference type="AlphaFoldDB" id="A0AB39TGB0"/>
<accession>A0AB39TGB0</accession>
<dbReference type="RefSeq" id="WP_045711752.1">
    <property type="nucleotide sequence ID" value="NZ_CP163445.1"/>
</dbReference>
<sequence length="60" mass="6387">MKTPRTLPKPVHDLPVLAPPVRRDDQGEAGRQPYGPGVEPSRSPCAGLTGPARGMCYAAY</sequence>
<protein>
    <submittedName>
        <fullName evidence="2">Uncharacterized protein</fullName>
    </submittedName>
</protein>